<evidence type="ECO:0000313" key="1">
    <source>
        <dbReference type="EMBL" id="ONK55332.1"/>
    </source>
</evidence>
<protein>
    <recommendedName>
        <fullName evidence="3">FBD domain-containing protein</fullName>
    </recommendedName>
</protein>
<gene>
    <name evidence="1" type="ORF">A4U43_UnF4880</name>
</gene>
<evidence type="ECO:0008006" key="3">
    <source>
        <dbReference type="Google" id="ProtNLM"/>
    </source>
</evidence>
<organism evidence="1 2">
    <name type="scientific">Asparagus officinalis</name>
    <name type="common">Garden asparagus</name>
    <dbReference type="NCBI Taxonomy" id="4686"/>
    <lineage>
        <taxon>Eukaryota</taxon>
        <taxon>Viridiplantae</taxon>
        <taxon>Streptophyta</taxon>
        <taxon>Embryophyta</taxon>
        <taxon>Tracheophyta</taxon>
        <taxon>Spermatophyta</taxon>
        <taxon>Magnoliopsida</taxon>
        <taxon>Liliopsida</taxon>
        <taxon>Asparagales</taxon>
        <taxon>Asparagaceae</taxon>
        <taxon>Asparagoideae</taxon>
        <taxon>Asparagus</taxon>
    </lineage>
</organism>
<dbReference type="Gene3D" id="3.80.10.10">
    <property type="entry name" value="Ribonuclease Inhibitor"/>
    <property type="match status" value="1"/>
</dbReference>
<dbReference type="AlphaFoldDB" id="A0A1R3L6V4"/>
<dbReference type="OMA" id="RFRYMNR"/>
<evidence type="ECO:0000313" key="2">
    <source>
        <dbReference type="Proteomes" id="UP000243459"/>
    </source>
</evidence>
<dbReference type="Gramene" id="ONK55332">
    <property type="protein sequence ID" value="ONK55332"/>
    <property type="gene ID" value="A4U43_UnF4880"/>
</dbReference>
<dbReference type="InterPro" id="IPR032675">
    <property type="entry name" value="LRR_dom_sf"/>
</dbReference>
<accession>A0A1R3L6V4</accession>
<name>A0A1R3L6V4_ASPOF</name>
<dbReference type="SUPFAM" id="SSF52047">
    <property type="entry name" value="RNI-like"/>
    <property type="match status" value="1"/>
</dbReference>
<dbReference type="EMBL" id="KV863576">
    <property type="protein sequence ID" value="ONK55332.1"/>
    <property type="molecule type" value="Genomic_DNA"/>
</dbReference>
<dbReference type="Proteomes" id="UP000243459">
    <property type="component" value="Unassembled WGS sequence"/>
</dbReference>
<sequence length="385" mass="43814">MEGLHPLHPLPLLPSLLLRFYPRFSDAAITRMISSASRLEELIIYCPFFVSSLQSWLSLRSQTLRILELRMDPNMDSDDKPETRNALDCIGLVKGLEVLKLWGVSMTKSPNWGDFMKLHTLEIVGAALNDDALSAALKACPNLTDLALLGCDGVESVVIETESLERCRLDFLGPGASLIIRSPRIRVLDVQGFSWIRVDKNHRLERLSIGKNSGRVYRVDIGRLAVLEYLCIRGIQWAWNAIESLLRCASEVKHLIMKIEFCGDYDALQPFPEIDLVEFFNGHQKLRSFEIHGAMFAALCQKNSLKNLDWRFNIPCLEEVLVTVRSPLNAEQKLNTLESLVKYSEKLRKLVIRISGMKGVHDAADAFFEEICRLQIMNRRIVYIE</sequence>
<keyword evidence="2" id="KW-1185">Reference proteome</keyword>
<proteinExistence type="predicted"/>
<reference evidence="2" key="1">
    <citation type="journal article" date="2017" name="Nat. Commun.">
        <title>The asparagus genome sheds light on the origin and evolution of a young Y chromosome.</title>
        <authorList>
            <person name="Harkess A."/>
            <person name="Zhou J."/>
            <person name="Xu C."/>
            <person name="Bowers J.E."/>
            <person name="Van der Hulst R."/>
            <person name="Ayyampalayam S."/>
            <person name="Mercati F."/>
            <person name="Riccardi P."/>
            <person name="McKain M.R."/>
            <person name="Kakrana A."/>
            <person name="Tang H."/>
            <person name="Ray J."/>
            <person name="Groenendijk J."/>
            <person name="Arikit S."/>
            <person name="Mathioni S.M."/>
            <person name="Nakano M."/>
            <person name="Shan H."/>
            <person name="Telgmann-Rauber A."/>
            <person name="Kanno A."/>
            <person name="Yue Z."/>
            <person name="Chen H."/>
            <person name="Li W."/>
            <person name="Chen Y."/>
            <person name="Xu X."/>
            <person name="Zhang Y."/>
            <person name="Luo S."/>
            <person name="Chen H."/>
            <person name="Gao J."/>
            <person name="Mao Z."/>
            <person name="Pires J.C."/>
            <person name="Luo M."/>
            <person name="Kudrna D."/>
            <person name="Wing R.A."/>
            <person name="Meyers B.C."/>
            <person name="Yi K."/>
            <person name="Kong H."/>
            <person name="Lavrijsen P."/>
            <person name="Sunseri F."/>
            <person name="Falavigna A."/>
            <person name="Ye Y."/>
            <person name="Leebens-Mack J.H."/>
            <person name="Chen G."/>
        </authorList>
    </citation>
    <scope>NUCLEOTIDE SEQUENCE [LARGE SCALE GENOMIC DNA]</scope>
    <source>
        <strain evidence="2">cv. DH0086</strain>
    </source>
</reference>